<evidence type="ECO:0000256" key="2">
    <source>
        <dbReference type="ARBA" id="ARBA00018602"/>
    </source>
</evidence>
<evidence type="ECO:0000256" key="5">
    <source>
        <dbReference type="ARBA" id="ARBA00030436"/>
    </source>
</evidence>
<evidence type="ECO:0000256" key="7">
    <source>
        <dbReference type="SAM" id="MobiDB-lite"/>
    </source>
</evidence>
<dbReference type="GO" id="GO:0039694">
    <property type="term" value="P:viral RNA genome replication"/>
    <property type="evidence" value="ECO:0007669"/>
    <property type="project" value="InterPro"/>
</dbReference>
<gene>
    <name evidence="9" type="primary">RNA-dependent RNA polymerase</name>
</gene>
<feature type="compositionally biased region" description="Acidic residues" evidence="7">
    <location>
        <begin position="17"/>
        <end position="36"/>
    </location>
</feature>
<organism evidence="9">
    <name type="scientific">Aulacomnium heterostichum bunyavirus 4</name>
    <dbReference type="NCBI Taxonomy" id="2933073"/>
    <lineage>
        <taxon>Viruses</taxon>
        <taxon>Riboviria</taxon>
        <taxon>Orthornavirae</taxon>
        <taxon>Negarnaviricota</taxon>
        <taxon>Polyploviricotina</taxon>
        <taxon>Ellioviricetes</taxon>
        <taxon>Bunyavirales</taxon>
    </lineage>
</organism>
<feature type="domain" description="RdRp catalytic" evidence="8">
    <location>
        <begin position="1262"/>
        <end position="1446"/>
    </location>
</feature>
<keyword evidence="9" id="KW-0548">Nucleotidyltransferase</keyword>
<evidence type="ECO:0000256" key="1">
    <source>
        <dbReference type="ARBA" id="ARBA00012494"/>
    </source>
</evidence>
<proteinExistence type="predicted"/>
<feature type="compositionally biased region" description="Polar residues" evidence="7">
    <location>
        <begin position="1"/>
        <end position="16"/>
    </location>
</feature>
<keyword evidence="3" id="KW-0808">Transferase</keyword>
<keyword evidence="9" id="KW-0696">RNA-directed RNA polymerase</keyword>
<feature type="region of interest" description="Disordered" evidence="7">
    <location>
        <begin position="1"/>
        <end position="42"/>
    </location>
</feature>
<evidence type="ECO:0000256" key="4">
    <source>
        <dbReference type="ARBA" id="ARBA00030285"/>
    </source>
</evidence>
<dbReference type="EMBL" id="OX380399">
    <property type="protein sequence ID" value="CAI5383890.1"/>
    <property type="molecule type" value="Genomic_RNA"/>
</dbReference>
<dbReference type="GO" id="GO:0003968">
    <property type="term" value="F:RNA-directed RNA polymerase activity"/>
    <property type="evidence" value="ECO:0007669"/>
    <property type="project" value="UniProtKB-KW"/>
</dbReference>
<evidence type="ECO:0000313" key="9">
    <source>
        <dbReference type="EMBL" id="CAI5383890.1"/>
    </source>
</evidence>
<protein>
    <recommendedName>
        <fullName evidence="2">RNA-directed RNA polymerase L</fullName>
        <ecNumber evidence="1">2.7.7.48</ecNumber>
    </recommendedName>
    <alternativeName>
        <fullName evidence="4">Large structural protein</fullName>
    </alternativeName>
    <alternativeName>
        <fullName evidence="6">Replicase</fullName>
    </alternativeName>
    <alternativeName>
        <fullName evidence="5">Transcriptase</fullName>
    </alternativeName>
</protein>
<name>A0A9C7GWI7_9VIRU</name>
<reference evidence="9" key="1">
    <citation type="submission" date="2022-11" db="EMBL/GenBank/DDBJ databases">
        <authorList>
            <person name="Mifsud CO J."/>
            <person name="Holmes C E."/>
            <person name="Gallagher V R."/>
            <person name="Geoghegan L J."/>
        </authorList>
    </citation>
    <scope>NUCLEOTIDE SEQUENCE</scope>
</reference>
<dbReference type="PROSITE" id="PS50525">
    <property type="entry name" value="RDRP_SSRNA_NEG_SEG"/>
    <property type="match status" value="1"/>
</dbReference>
<sequence>MASSSFKWSELFGQTSSEDEENFVEETEEEDEEQEVEKDYVELPPIETEKPTCCCKTFSDVESALGYMSDMAENFVSDELYLCKLNSAVNSINYFINNRTNLNDPYRLGLCDFYYRMRHEVLFKLLCKSLNLPEAKSDIPFQEFGIDSNRTPDLILMENGEILIIEVSASSSFEKAAISKGLEDSGFESKYQREMDELSAKNVRHIYIPFLFDMSNPGNLEYEKGFLKLPDWVRVNEQYKTLLKSVKEILCVMTLQSKKYFISPAMILFSINEKIEKRHEDLSFLYKLETEEILPERLYKEFYISPPVYNKIINNWHRLHDIVSKFDDEDKVQIYIDTSSHRIQCNNFNGNIRCKDLKATIENNDKFNFFKNLSLKVGKSMVKSIDSNDGVKFIDTTVEDHPKEFKELTPILNHQGDKYTLDSRKLVPLMKYWTKLQDHFQYNYRFSKQCYGYEEKLINAITKNDTKNKSTYDPEGDYKTEYSKYIADKNLSNLDIEELFVEKINYQLKMNMFDESIPVKIQKNKNPFLLPLAQISSSSYTSLNFKNETFINCVINEIGVENPYTSILLSEVVKETFEFIIDFKAPSEQYNSLKREQQSLSREMTKLHRENYKNQDNKTGRLKLSETKDINIKEMYNKLRSRIRELNNLIKKRGDVEKIKNETQLIRLPTKNRKTFLGQKFELEMEHYRDKKKQSTITGVGYRYSLNDDYNSDKTVFDNVTSWMTTFAGVNPNLLLDKTKTSDCTLLKELKESALDEYDKLIDDVKNSFLGHASAFVSNLAHSLLYYSQMAFNSDYVRVDNLGYKDVLLIVRGGKKIFKSKSSKMYRLIYPINESIIPWLETGRGERSSTTIFKYMDNSYVITPWQQMHESTLNDAVSFYTRVLSFTILNSKPNIPFQNSFEKISMNVMLAFHNRRHTEVMLANLRYILLATLGDFTGIGEIFQEFMGFNYDCFQSFVRGSILKNYPGYFNNLKKVKDIKGKSPNFSDYVRENPVHLFTGSRIESEEDLALMIYCTFLMTKAPYQRPAERARNLKGILEIHNYFSDTVGLDNNIIDFYEKTTVRMGVDESLDSYTERLFSNDFNFDPDYCSQLGVFADSYYESRGLKEEIFTKWNSILAQSWDELATSTGLRGKFDDLSNFWGQKGYFVVYKDLVENKEYISSVLSLMSTTLDSDKKRKMLRELNIIYKAKIDEETKEYLIFHAVDKVQWRGGREIYVMDIETKTVQQPIEKFMGFLCKKLDNELISIPSDRRAQVIHHSIFEKDLPMKDTLTWYLTLDCSKWAPKSNYLKFACTIITMTVLPPTFKTHFLNYVQKLFRKRIYFNEAEIEVIMNNPNYEKVKKDYLIYDKDRKGYYLLMPYSWVMGIFNYTSSFLHAINQKYSEYIIFKTGLMSFSEETTLKMFAHSDDSGGRVTCTNKFYLSRCLKLYELQLKMCNHLLSKKKSVISRFYFEILSVIYIFKKLLALLPKFLGGLRFLPSDKGPAQDMLTSYSKCIEVMVSGACFNVAYMVMKFYSAMVYRFYYHKRSINEFDYNYPVQYLGLPDAHPLMVLLCGSDSDIVRIINTGGRENLILQHSVINKMINTIDDEGPIKPVKFNISVRGLKKGFEEVLIQFKEIIESWSISNVNFHNTPFNFFSFLSKLNDPGFVGSLVNESTTRRLSRAYFMRKGSCVASTAGLITLDNFLDYRNLLTGNESQVLSIIDKDIVNEINFEVEGLKTSSERQISVLEETLVSPLRICRYMDEISISGRQITMSTRSLKPTHIELLKSSRTFTSVFDPAQMVSYIKEPELSWALPNVRNLFTGKLEVESMCREMGFNIEEINPSTLLKLCRNYGSKHTKEIYLYSQIPGDIRNIKTYSAFLTFIATNTYSDREIKGLVLNLKRNMTDPGYLNINIDEDVYIINNIISIIQTFVRSTSVESVLDLELNPLSILGWGGGNVIDLLEKISTMSKTLNSEHYNIQLQFLKDTLINKFESKCTANFLSDSSYYYFPKTQKSRSGWYGPGRLMICIKRNYYSIEIFNNVAIGVECNVSGKVPKDDMSFITDVLNKCGLSFSKRLIEFNGCKSYDLLFGVDHNGDYSVAKKSDINYGIYAKSNPIMKTPTHDEEFYNISYLGPNNFLIEQSEILGSSRIKIYTLPLIQGEILNIIRMMFKPENFERKLLEQGLNDFEEYVLTEIMTNFGYETYVNPNDFFDNYQASKLFKIFKEVKQKSISKMPNKIQTSILPANEGGLLRILIDYSNNTNEKVIKTNSNLTPEIMELRSQYPETVSVVLSENLVKYHNNIYNLQERDEIKDSYQRLYKYKNKEELQNNAIKLMTHWGYGSLVNTIENYTLAKNEKNYWYFCLKNFDSMNSAVSSNLFIKLNNCIMESMFEYRNAVSFLDLPLPQFKVRGNDITNLLGEYSTFLSNTLYQRGISNANINLSYLIFLNYLIGFLADEDFLSDLLMRMDKDYILCAIEVTFNKRKKFVALYNSLFYNFIMKNSDNKCKLNYNLKLQRLDAGIEYPKRFYDNILGQELISKVSKYQINYFNFLNDDIVSFMKTSCHIYSNGIDYRISQEVVKPSNQEIPVCGLINLKYVYNEEVFDNEDWEEVIATIEMGDAEQEDIDEYYDNIPNKFIKPRTKKLPLKKPTVQSTITWVIDPFIANNYTAIDKYRQCGENIAVVTTEFMPKFTKFFPNSQCRRVNFTNRLKRKCPDMLIYISSHKLLDDSFWDEMVGGIKIDYSSDIGSKVYIHQYLISENLIGGINMLGKTFEDIFGDKKEEDEEEDKTLEIDDKNDLIEEDYVTKVKNLINKAFDDGVISRGLRWRLIDKYTKGEVMKYNSLEELFLNCMNEVALGTIKSNLAKGSENFLKKEDYVNIFLAPKHFGMAQSYSRSDPKNIKDKKIIAEINSINERLSTLVASGTLGISRRFYKILQSHYKLWVSVTKGTNYKRENKKFLLILFMSLLNTSKVFEESTHDEIWQDMVNLFTPYIAEEGPDSETDDDFLEFDTNVIAGSRLIYKAVGF</sequence>
<evidence type="ECO:0000259" key="8">
    <source>
        <dbReference type="PROSITE" id="PS50525"/>
    </source>
</evidence>
<accession>A0A9C7GWI7</accession>
<dbReference type="InterPro" id="IPR007099">
    <property type="entry name" value="RNA-dir_pol_NSvirus"/>
</dbReference>
<evidence type="ECO:0000256" key="6">
    <source>
        <dbReference type="ARBA" id="ARBA00031012"/>
    </source>
</evidence>
<evidence type="ECO:0000256" key="3">
    <source>
        <dbReference type="ARBA" id="ARBA00022679"/>
    </source>
</evidence>
<dbReference type="EC" id="2.7.7.48" evidence="1"/>